<protein>
    <recommendedName>
        <fullName evidence="1">DUF3492 domain-containing protein</fullName>
    </recommendedName>
</protein>
<dbReference type="EMBL" id="BAABIC010000002">
    <property type="protein sequence ID" value="GAA4676763.1"/>
    <property type="molecule type" value="Genomic_DNA"/>
</dbReference>
<keyword evidence="3" id="KW-1185">Reference proteome</keyword>
<dbReference type="InterPro" id="IPR022622">
    <property type="entry name" value="DUF3492"/>
</dbReference>
<sequence>MRVCLITEGTYPVHPGGVSDWCDQLVRGLPEVEFSVVALTGSGREPARYASPSNLVAVERVGLWADPPRRRRARPADHRLVAAYAHLLEAVLRDAPITWFTEACARCGSSPAPSS</sequence>
<proteinExistence type="predicted"/>
<name>A0ABP8W2J1_9PSEU</name>
<accession>A0ABP8W2J1</accession>
<reference evidence="3" key="1">
    <citation type="journal article" date="2019" name="Int. J. Syst. Evol. Microbiol.">
        <title>The Global Catalogue of Microorganisms (GCM) 10K type strain sequencing project: providing services to taxonomists for standard genome sequencing and annotation.</title>
        <authorList>
            <consortium name="The Broad Institute Genomics Platform"/>
            <consortium name="The Broad Institute Genome Sequencing Center for Infectious Disease"/>
            <person name="Wu L."/>
            <person name="Ma J."/>
        </authorList>
    </citation>
    <scope>NUCLEOTIDE SEQUENCE [LARGE SCALE GENOMIC DNA]</scope>
    <source>
        <strain evidence="3">JCM 18055</strain>
    </source>
</reference>
<gene>
    <name evidence="2" type="ORF">GCM10023215_06450</name>
</gene>
<organism evidence="2 3">
    <name type="scientific">Pseudonocardia yuanmonensis</name>
    <dbReference type="NCBI Taxonomy" id="1095914"/>
    <lineage>
        <taxon>Bacteria</taxon>
        <taxon>Bacillati</taxon>
        <taxon>Actinomycetota</taxon>
        <taxon>Actinomycetes</taxon>
        <taxon>Pseudonocardiales</taxon>
        <taxon>Pseudonocardiaceae</taxon>
        <taxon>Pseudonocardia</taxon>
    </lineage>
</organism>
<dbReference type="Proteomes" id="UP001500325">
    <property type="component" value="Unassembled WGS sequence"/>
</dbReference>
<feature type="domain" description="DUF3492" evidence="1">
    <location>
        <begin position="1"/>
        <end position="91"/>
    </location>
</feature>
<evidence type="ECO:0000313" key="2">
    <source>
        <dbReference type="EMBL" id="GAA4676763.1"/>
    </source>
</evidence>
<dbReference type="Gene3D" id="3.40.50.2000">
    <property type="entry name" value="Glycogen Phosphorylase B"/>
    <property type="match status" value="1"/>
</dbReference>
<evidence type="ECO:0000259" key="1">
    <source>
        <dbReference type="Pfam" id="PF11997"/>
    </source>
</evidence>
<evidence type="ECO:0000313" key="3">
    <source>
        <dbReference type="Proteomes" id="UP001500325"/>
    </source>
</evidence>
<comment type="caution">
    <text evidence="2">The sequence shown here is derived from an EMBL/GenBank/DDBJ whole genome shotgun (WGS) entry which is preliminary data.</text>
</comment>
<dbReference type="Pfam" id="PF11997">
    <property type="entry name" value="DUF3492"/>
    <property type="match status" value="1"/>
</dbReference>
<dbReference type="RefSeq" id="WP_345378210.1">
    <property type="nucleotide sequence ID" value="NZ_BAABIC010000002.1"/>
</dbReference>